<dbReference type="InterPro" id="IPR036163">
    <property type="entry name" value="HMA_dom_sf"/>
</dbReference>
<dbReference type="RefSeq" id="WP_096862530.1">
    <property type="nucleotide sequence ID" value="NZ_CP023668.1"/>
</dbReference>
<dbReference type="Pfam" id="PF00403">
    <property type="entry name" value="HMA"/>
    <property type="match status" value="1"/>
</dbReference>
<dbReference type="KEGG" id="mlac:CP520_00495"/>
<dbReference type="Proteomes" id="UP000232227">
    <property type="component" value="Chromosome"/>
</dbReference>
<dbReference type="InterPro" id="IPR017969">
    <property type="entry name" value="Heavy-metal-associated_CS"/>
</dbReference>
<dbReference type="SUPFAM" id="SSF55008">
    <property type="entry name" value="HMA, heavy metal-associated domain"/>
    <property type="match status" value="1"/>
</dbReference>
<dbReference type="AlphaFoldDB" id="A0A291IQW0"/>
<gene>
    <name evidence="1" type="ORF">CP520_00495</name>
</gene>
<dbReference type="InterPro" id="IPR006121">
    <property type="entry name" value="HMA_dom"/>
</dbReference>
<reference evidence="1 2" key="1">
    <citation type="submission" date="2017-09" db="EMBL/GenBank/DDBJ databases">
        <title>SPAdes assembly of the Mesoplasma lactucae genome.</title>
        <authorList>
            <person name="Knight T.F."/>
            <person name="Rubinstein R."/>
            <person name="Citino T."/>
        </authorList>
    </citation>
    <scope>NUCLEOTIDE SEQUENCE [LARGE SCALE GENOMIC DNA]</scope>
    <source>
        <strain evidence="1 2">831-C4</strain>
    </source>
</reference>
<keyword evidence="2" id="KW-1185">Reference proteome</keyword>
<evidence type="ECO:0000313" key="2">
    <source>
        <dbReference type="Proteomes" id="UP000232227"/>
    </source>
</evidence>
<dbReference type="EMBL" id="CP023668">
    <property type="protein sequence ID" value="ATG97242.1"/>
    <property type="molecule type" value="Genomic_DNA"/>
</dbReference>
<dbReference type="CDD" id="cd00371">
    <property type="entry name" value="HMA"/>
    <property type="match status" value="1"/>
</dbReference>
<dbReference type="PROSITE" id="PS01047">
    <property type="entry name" value="HMA_1"/>
    <property type="match status" value="1"/>
</dbReference>
<accession>A0A291IQW0</accession>
<organism evidence="1 2">
    <name type="scientific">Mesoplasma lactucae ATCC 49193</name>
    <dbReference type="NCBI Taxonomy" id="81460"/>
    <lineage>
        <taxon>Bacteria</taxon>
        <taxon>Bacillati</taxon>
        <taxon>Mycoplasmatota</taxon>
        <taxon>Mollicutes</taxon>
        <taxon>Entomoplasmatales</taxon>
        <taxon>Entomoplasmataceae</taxon>
        <taxon>Mesoplasma</taxon>
    </lineage>
</organism>
<dbReference type="PROSITE" id="PS50846">
    <property type="entry name" value="HMA_2"/>
    <property type="match status" value="1"/>
</dbReference>
<dbReference type="Gene3D" id="3.30.70.100">
    <property type="match status" value="1"/>
</dbReference>
<protein>
    <submittedName>
        <fullName evidence="1">Uncharacterized protein</fullName>
    </submittedName>
</protein>
<dbReference type="OrthoDB" id="9813965at2"/>
<proteinExistence type="predicted"/>
<dbReference type="GO" id="GO:0046872">
    <property type="term" value="F:metal ion binding"/>
    <property type="evidence" value="ECO:0007669"/>
    <property type="project" value="InterPro"/>
</dbReference>
<sequence length="74" mass="8416">MQTIKLNSKSISCEGCRKTITKTLERMIGVKDVQVDLNTKDITVTFNPKWTNENKIMKKLTKINYPATIVKGSK</sequence>
<evidence type="ECO:0000313" key="1">
    <source>
        <dbReference type="EMBL" id="ATG97242.1"/>
    </source>
</evidence>
<name>A0A291IQW0_9MOLU</name>